<dbReference type="GO" id="GO:0009089">
    <property type="term" value="P:lysine biosynthetic process via diaminopimelate"/>
    <property type="evidence" value="ECO:0007669"/>
    <property type="project" value="UniProtKB-UniRule"/>
</dbReference>
<keyword evidence="6 13" id="KW-0560">Oxidoreductase</keyword>
<reference evidence="16" key="1">
    <citation type="journal article" date="2021" name="PeerJ">
        <title>Extensive microbial diversity within the chicken gut microbiome revealed by metagenomics and culture.</title>
        <authorList>
            <person name="Gilroy R."/>
            <person name="Ravi A."/>
            <person name="Getino M."/>
            <person name="Pursley I."/>
            <person name="Horton D.L."/>
            <person name="Alikhan N.F."/>
            <person name="Baker D."/>
            <person name="Gharbi K."/>
            <person name="Hall N."/>
            <person name="Watson M."/>
            <person name="Adriaenssens E.M."/>
            <person name="Foster-Nyarko E."/>
            <person name="Jarju S."/>
            <person name="Secka A."/>
            <person name="Antonio M."/>
            <person name="Oren A."/>
            <person name="Chaudhuri R.R."/>
            <person name="La Ragione R."/>
            <person name="Hildebrand F."/>
            <person name="Pallen M.J."/>
        </authorList>
    </citation>
    <scope>NUCLEOTIDE SEQUENCE</scope>
    <source>
        <strain evidence="16">5032</strain>
    </source>
</reference>
<reference evidence="16" key="2">
    <citation type="submission" date="2021-04" db="EMBL/GenBank/DDBJ databases">
        <authorList>
            <person name="Gilroy R."/>
        </authorList>
    </citation>
    <scope>NUCLEOTIDE SEQUENCE</scope>
    <source>
        <strain evidence="16">5032</strain>
    </source>
</reference>
<comment type="caution">
    <text evidence="16">The sequence shown here is derived from an EMBL/GenBank/DDBJ whole genome shotgun (WGS) entry which is preliminary data.</text>
</comment>
<dbReference type="Pfam" id="PF01113">
    <property type="entry name" value="DapB_N"/>
    <property type="match status" value="1"/>
</dbReference>
<feature type="binding site" evidence="13">
    <location>
        <position position="36"/>
    </location>
    <ligand>
        <name>NADP(+)</name>
        <dbReference type="ChEBI" id="CHEBI:58349"/>
    </ligand>
</feature>
<keyword evidence="2 13" id="KW-0963">Cytoplasm</keyword>
<dbReference type="PANTHER" id="PTHR20836">
    <property type="entry name" value="DIHYDRODIPICOLINATE REDUCTASE"/>
    <property type="match status" value="1"/>
</dbReference>
<keyword evidence="4 13" id="KW-0521">NADP</keyword>
<evidence type="ECO:0000256" key="5">
    <source>
        <dbReference type="ARBA" id="ARBA00022915"/>
    </source>
</evidence>
<feature type="binding site" evidence="13">
    <location>
        <position position="35"/>
    </location>
    <ligand>
        <name>NAD(+)</name>
        <dbReference type="ChEBI" id="CHEBI:57540"/>
    </ligand>
</feature>
<feature type="binding site" evidence="13">
    <location>
        <begin position="93"/>
        <end position="95"/>
    </location>
    <ligand>
        <name>NAD(+)</name>
        <dbReference type="ChEBI" id="CHEBI:57540"/>
    </ligand>
</feature>
<dbReference type="PIRSF" id="PIRSF000161">
    <property type="entry name" value="DHPR"/>
    <property type="match status" value="1"/>
</dbReference>
<evidence type="ECO:0000259" key="15">
    <source>
        <dbReference type="Pfam" id="PF05173"/>
    </source>
</evidence>
<evidence type="ECO:0000256" key="8">
    <source>
        <dbReference type="ARBA" id="ARBA00023154"/>
    </source>
</evidence>
<dbReference type="GO" id="GO:0016726">
    <property type="term" value="F:oxidoreductase activity, acting on CH or CH2 groups, NAD or NADP as acceptor"/>
    <property type="evidence" value="ECO:0007669"/>
    <property type="project" value="UniProtKB-UniRule"/>
</dbReference>
<dbReference type="EMBL" id="DWZD01000040">
    <property type="protein sequence ID" value="HJA79176.1"/>
    <property type="molecule type" value="Genomic_DNA"/>
</dbReference>
<evidence type="ECO:0000313" key="17">
    <source>
        <dbReference type="Proteomes" id="UP000823821"/>
    </source>
</evidence>
<sequence>MTTPLIIMGAAGRMGRTIAALAGEDAQYAIAALVDRGEALSGLQGGSALVTDSLQTALDQCPADAVIIDFTAPAVSMETARTAAASGHAAVIGTTGLTAEQKAELAELARRTPLFWSSNMSVGINVLYRVLPELTRALGDKYDIEMVELHHNRKKDSPSGTALSLGECLAEARGWQLPDVRCSARDGLIGARPKAQIGIQAIRGGDVVGVHTIYFMGPGERIEVTHQAHSRDTFAQGALRAAAWMQGRAAGRLYGMQDVF</sequence>
<evidence type="ECO:0000256" key="12">
    <source>
        <dbReference type="ARBA" id="ARBA00049396"/>
    </source>
</evidence>
<dbReference type="AlphaFoldDB" id="A0A9D2HLI9"/>
<dbReference type="NCBIfam" id="TIGR00036">
    <property type="entry name" value="dapB"/>
    <property type="match status" value="1"/>
</dbReference>
<evidence type="ECO:0000256" key="4">
    <source>
        <dbReference type="ARBA" id="ARBA00022857"/>
    </source>
</evidence>
<comment type="catalytic activity">
    <reaction evidence="12 13">
        <text>(S)-2,3,4,5-tetrahydrodipicolinate + NAD(+) + H2O = (2S,4S)-4-hydroxy-2,3,4,5-tetrahydrodipicolinate + NADH + H(+)</text>
        <dbReference type="Rhea" id="RHEA:35323"/>
        <dbReference type="ChEBI" id="CHEBI:15377"/>
        <dbReference type="ChEBI" id="CHEBI:15378"/>
        <dbReference type="ChEBI" id="CHEBI:16845"/>
        <dbReference type="ChEBI" id="CHEBI:57540"/>
        <dbReference type="ChEBI" id="CHEBI:57945"/>
        <dbReference type="ChEBI" id="CHEBI:67139"/>
        <dbReference type="EC" id="1.17.1.8"/>
    </reaction>
</comment>
<comment type="subunit">
    <text evidence="13">Homotetramer.</text>
</comment>
<evidence type="ECO:0000256" key="13">
    <source>
        <dbReference type="HAMAP-Rule" id="MF_00102"/>
    </source>
</evidence>
<dbReference type="InterPro" id="IPR000846">
    <property type="entry name" value="DapB_N"/>
</dbReference>
<dbReference type="FunFam" id="3.30.360.10:FF:000004">
    <property type="entry name" value="4-hydroxy-tetrahydrodipicolinate reductase"/>
    <property type="match status" value="1"/>
</dbReference>
<dbReference type="Gene3D" id="3.30.360.10">
    <property type="entry name" value="Dihydrodipicolinate Reductase, domain 2"/>
    <property type="match status" value="1"/>
</dbReference>
<feature type="active site" description="Proton donor/acceptor" evidence="13">
    <location>
        <position position="150"/>
    </location>
</feature>
<dbReference type="InterPro" id="IPR036291">
    <property type="entry name" value="NAD(P)-bd_dom_sf"/>
</dbReference>
<dbReference type="EC" id="1.17.1.8" evidence="10 13"/>
<evidence type="ECO:0000313" key="16">
    <source>
        <dbReference type="EMBL" id="HJA79176.1"/>
    </source>
</evidence>
<feature type="binding site" evidence="13">
    <location>
        <begin position="160"/>
        <end position="161"/>
    </location>
    <ligand>
        <name>(S)-2,3,4,5-tetrahydrodipicolinate</name>
        <dbReference type="ChEBI" id="CHEBI:16845"/>
    </ligand>
</feature>
<feature type="domain" description="Dihydrodipicolinate reductase N-terminal" evidence="14">
    <location>
        <begin position="5"/>
        <end position="120"/>
    </location>
</feature>
<dbReference type="HAMAP" id="MF_00102">
    <property type="entry name" value="DapB"/>
    <property type="match status" value="1"/>
</dbReference>
<keyword evidence="3 13" id="KW-0028">Amino-acid biosynthesis</keyword>
<comment type="subcellular location">
    <subcellularLocation>
        <location evidence="13">Cytoplasm</location>
    </subcellularLocation>
</comment>
<dbReference type="GO" id="GO:0051287">
    <property type="term" value="F:NAD binding"/>
    <property type="evidence" value="ECO:0007669"/>
    <property type="project" value="UniProtKB-UniRule"/>
</dbReference>
<gene>
    <name evidence="13 16" type="primary">dapB</name>
    <name evidence="16" type="ORF">H9784_06375</name>
</gene>
<evidence type="ECO:0000256" key="7">
    <source>
        <dbReference type="ARBA" id="ARBA00023027"/>
    </source>
</evidence>
<evidence type="ECO:0000256" key="6">
    <source>
        <dbReference type="ARBA" id="ARBA00023002"/>
    </source>
</evidence>
<dbReference type="SUPFAM" id="SSF55347">
    <property type="entry name" value="Glyceraldehyde-3-phosphate dehydrogenase-like, C-terminal domain"/>
    <property type="match status" value="1"/>
</dbReference>
<dbReference type="InterPro" id="IPR023940">
    <property type="entry name" value="DHDPR_bac"/>
</dbReference>
<evidence type="ECO:0000256" key="3">
    <source>
        <dbReference type="ARBA" id="ARBA00022605"/>
    </source>
</evidence>
<evidence type="ECO:0000259" key="14">
    <source>
        <dbReference type="Pfam" id="PF01113"/>
    </source>
</evidence>
<name>A0A9D2HLI9_9BACT</name>
<comment type="caution">
    <text evidence="13">Was originally thought to be a dihydrodipicolinate reductase (DHDPR), catalyzing the conversion of dihydrodipicolinate to tetrahydrodipicolinate. However, it was shown in E.coli that the substrate of the enzymatic reaction is not dihydrodipicolinate (DHDP) but in fact (2S,4S)-4-hydroxy-2,3,4,5-tetrahydrodipicolinic acid (HTPA), the product released by the DapA-catalyzed reaction.</text>
</comment>
<dbReference type="SUPFAM" id="SSF51735">
    <property type="entry name" value="NAD(P)-binding Rossmann-fold domains"/>
    <property type="match status" value="1"/>
</dbReference>
<comment type="catalytic activity">
    <reaction evidence="11 13">
        <text>(S)-2,3,4,5-tetrahydrodipicolinate + NADP(+) + H2O = (2S,4S)-4-hydroxy-2,3,4,5-tetrahydrodipicolinate + NADPH + H(+)</text>
        <dbReference type="Rhea" id="RHEA:35331"/>
        <dbReference type="ChEBI" id="CHEBI:15377"/>
        <dbReference type="ChEBI" id="CHEBI:15378"/>
        <dbReference type="ChEBI" id="CHEBI:16845"/>
        <dbReference type="ChEBI" id="CHEBI:57783"/>
        <dbReference type="ChEBI" id="CHEBI:58349"/>
        <dbReference type="ChEBI" id="CHEBI:67139"/>
        <dbReference type="EC" id="1.17.1.8"/>
    </reaction>
</comment>
<dbReference type="InterPro" id="IPR022663">
    <property type="entry name" value="DapB_C"/>
</dbReference>
<evidence type="ECO:0000256" key="9">
    <source>
        <dbReference type="ARBA" id="ARBA00037922"/>
    </source>
</evidence>
<organism evidence="16 17">
    <name type="scientific">Candidatus Desulfovibrio intestinavium</name>
    <dbReference type="NCBI Taxonomy" id="2838534"/>
    <lineage>
        <taxon>Bacteria</taxon>
        <taxon>Pseudomonadati</taxon>
        <taxon>Thermodesulfobacteriota</taxon>
        <taxon>Desulfovibrionia</taxon>
        <taxon>Desulfovibrionales</taxon>
        <taxon>Desulfovibrionaceae</taxon>
        <taxon>Desulfovibrio</taxon>
    </lineage>
</organism>
<evidence type="ECO:0000256" key="11">
    <source>
        <dbReference type="ARBA" id="ARBA00049080"/>
    </source>
</evidence>
<comment type="function">
    <text evidence="13">Catalyzes the conversion of 4-hydroxy-tetrahydrodipicolinate (HTPA) to tetrahydrodipicolinate.</text>
</comment>
<keyword evidence="7 13" id="KW-0520">NAD</keyword>
<evidence type="ECO:0000256" key="2">
    <source>
        <dbReference type="ARBA" id="ARBA00022490"/>
    </source>
</evidence>
<dbReference type="GO" id="GO:0005829">
    <property type="term" value="C:cytosol"/>
    <property type="evidence" value="ECO:0007669"/>
    <property type="project" value="TreeGrafter"/>
</dbReference>
<dbReference type="GO" id="GO:0050661">
    <property type="term" value="F:NADP binding"/>
    <property type="evidence" value="ECO:0007669"/>
    <property type="project" value="UniProtKB-UniRule"/>
</dbReference>
<dbReference type="PANTHER" id="PTHR20836:SF0">
    <property type="entry name" value="4-HYDROXY-TETRAHYDRODIPICOLINATE REDUCTASE 1, CHLOROPLASTIC-RELATED"/>
    <property type="match status" value="1"/>
</dbReference>
<dbReference type="Gene3D" id="3.40.50.720">
    <property type="entry name" value="NAD(P)-binding Rossmann-like Domain"/>
    <property type="match status" value="1"/>
</dbReference>
<dbReference type="Pfam" id="PF05173">
    <property type="entry name" value="DapB_C"/>
    <property type="match status" value="1"/>
</dbReference>
<protein>
    <recommendedName>
        <fullName evidence="10 13">4-hydroxy-tetrahydrodipicolinate reductase</fullName>
        <shortName evidence="13">HTPA reductase</shortName>
        <ecNumber evidence="10 13">1.17.1.8</ecNumber>
    </recommendedName>
</protein>
<feature type="binding site" evidence="13">
    <location>
        <begin position="117"/>
        <end position="120"/>
    </location>
    <ligand>
        <name>NAD(+)</name>
        <dbReference type="ChEBI" id="CHEBI:57540"/>
    </ligand>
</feature>
<feature type="domain" description="Dihydrodipicolinate reductase C-terminal" evidence="15">
    <location>
        <begin position="123"/>
        <end position="259"/>
    </location>
</feature>
<proteinExistence type="inferred from homology"/>
<comment type="pathway">
    <text evidence="9 13">Amino-acid biosynthesis; L-lysine biosynthesis via DAP pathway; (S)-tetrahydrodipicolinate from L-aspartate: step 4/4.</text>
</comment>
<evidence type="ECO:0000256" key="1">
    <source>
        <dbReference type="ARBA" id="ARBA00006642"/>
    </source>
</evidence>
<comment type="similarity">
    <text evidence="1 13">Belongs to the DapB family.</text>
</comment>
<keyword evidence="5 13" id="KW-0220">Diaminopimelate biosynthesis</keyword>
<dbReference type="GO" id="GO:0008839">
    <property type="term" value="F:4-hydroxy-tetrahydrodipicolinate reductase"/>
    <property type="evidence" value="ECO:0007669"/>
    <property type="project" value="UniProtKB-UniRule"/>
</dbReference>
<feature type="binding site" evidence="13">
    <location>
        <position position="151"/>
    </location>
    <ligand>
        <name>(S)-2,3,4,5-tetrahydrodipicolinate</name>
        <dbReference type="ChEBI" id="CHEBI:16845"/>
    </ligand>
</feature>
<dbReference type="Proteomes" id="UP000823821">
    <property type="component" value="Unassembled WGS sequence"/>
</dbReference>
<accession>A0A9D2HLI9</accession>
<evidence type="ECO:0000256" key="10">
    <source>
        <dbReference type="ARBA" id="ARBA00038983"/>
    </source>
</evidence>
<dbReference type="GO" id="GO:0019877">
    <property type="term" value="P:diaminopimelate biosynthetic process"/>
    <property type="evidence" value="ECO:0007669"/>
    <property type="project" value="UniProtKB-UniRule"/>
</dbReference>
<feature type="binding site" evidence="13">
    <location>
        <begin position="9"/>
        <end position="14"/>
    </location>
    <ligand>
        <name>NAD(+)</name>
        <dbReference type="ChEBI" id="CHEBI:57540"/>
    </ligand>
</feature>
<feature type="active site" description="Proton donor" evidence="13">
    <location>
        <position position="154"/>
    </location>
</feature>
<dbReference type="CDD" id="cd02274">
    <property type="entry name" value="DHDPR_N"/>
    <property type="match status" value="1"/>
</dbReference>
<keyword evidence="8 13" id="KW-0457">Lysine biosynthesis</keyword>